<sequence length="190" mass="21670">MVADVIYGMKVKAEQWFGRKQRPGRRGSREDRPGRVRAIVTDLVGRPTELVDETGHIAWHTRATLWGTTTWNKDATAYTPLRFPGQYADLETGLHHNYFRHYDPELGRFAFPDPLGLAPADNPVAYVASPLVWSDPLGITPCKETFYRVMSKKEFDRLGPNGEINVRVRTSRINTPTLSSMRWNQAPEML</sequence>
<organism evidence="3 4">
    <name type="scientific">Streptomyces daqingensis</name>
    <dbReference type="NCBI Taxonomy" id="1472640"/>
    <lineage>
        <taxon>Bacteria</taxon>
        <taxon>Bacillati</taxon>
        <taxon>Actinomycetota</taxon>
        <taxon>Actinomycetes</taxon>
        <taxon>Kitasatosporales</taxon>
        <taxon>Streptomycetaceae</taxon>
        <taxon>Streptomyces</taxon>
    </lineage>
</organism>
<evidence type="ECO:0000256" key="1">
    <source>
        <dbReference type="ARBA" id="ARBA00022737"/>
    </source>
</evidence>
<reference evidence="4" key="1">
    <citation type="journal article" date="2019" name="Int. J. Syst. Evol. Microbiol.">
        <title>The Global Catalogue of Microorganisms (GCM) 10K type strain sequencing project: providing services to taxonomists for standard genome sequencing and annotation.</title>
        <authorList>
            <consortium name="The Broad Institute Genomics Platform"/>
            <consortium name="The Broad Institute Genome Sequencing Center for Infectious Disease"/>
            <person name="Wu L."/>
            <person name="Ma J."/>
        </authorList>
    </citation>
    <scope>NUCLEOTIDE SEQUENCE [LARGE SCALE GENOMIC DNA]</scope>
    <source>
        <strain evidence="4">CGMCC 4.7178</strain>
    </source>
</reference>
<dbReference type="PANTHER" id="PTHR32305">
    <property type="match status" value="1"/>
</dbReference>
<keyword evidence="1" id="KW-0677">Repeat</keyword>
<protein>
    <recommendedName>
        <fullName evidence="2">Teneurin-like YD-shell domain-containing protein</fullName>
    </recommendedName>
</protein>
<dbReference type="InterPro" id="IPR022385">
    <property type="entry name" value="Rhs_assc_core"/>
</dbReference>
<evidence type="ECO:0000313" key="3">
    <source>
        <dbReference type="EMBL" id="GGO46988.1"/>
    </source>
</evidence>
<keyword evidence="4" id="KW-1185">Reference proteome</keyword>
<name>A0ABQ2M554_9ACTN</name>
<gene>
    <name evidence="3" type="ORF">GCM10012287_18570</name>
</gene>
<dbReference type="EMBL" id="BMMP01000005">
    <property type="protein sequence ID" value="GGO46988.1"/>
    <property type="molecule type" value="Genomic_DNA"/>
</dbReference>
<comment type="caution">
    <text evidence="3">The sequence shown here is derived from an EMBL/GenBank/DDBJ whole genome shotgun (WGS) entry which is preliminary data.</text>
</comment>
<accession>A0ABQ2M554</accession>
<dbReference type="Pfam" id="PF25023">
    <property type="entry name" value="TEN_YD-shell"/>
    <property type="match status" value="1"/>
</dbReference>
<dbReference type="InterPro" id="IPR056823">
    <property type="entry name" value="TEN-like_YD-shell"/>
</dbReference>
<dbReference type="Proteomes" id="UP000631535">
    <property type="component" value="Unassembled WGS sequence"/>
</dbReference>
<dbReference type="NCBIfam" id="TIGR03696">
    <property type="entry name" value="Rhs_assc_core"/>
    <property type="match status" value="1"/>
</dbReference>
<dbReference type="PANTHER" id="PTHR32305:SF15">
    <property type="entry name" value="PROTEIN RHSA-RELATED"/>
    <property type="match status" value="1"/>
</dbReference>
<dbReference type="InterPro" id="IPR050708">
    <property type="entry name" value="T6SS_VgrG/RHS"/>
</dbReference>
<dbReference type="Gene3D" id="2.180.10.10">
    <property type="entry name" value="RHS repeat-associated core"/>
    <property type="match status" value="1"/>
</dbReference>
<evidence type="ECO:0000259" key="2">
    <source>
        <dbReference type="Pfam" id="PF25023"/>
    </source>
</evidence>
<proteinExistence type="predicted"/>
<feature type="domain" description="Teneurin-like YD-shell" evidence="2">
    <location>
        <begin position="32"/>
        <end position="113"/>
    </location>
</feature>
<dbReference type="PRINTS" id="PR00394">
    <property type="entry name" value="RHSPROTEIN"/>
</dbReference>
<evidence type="ECO:0000313" key="4">
    <source>
        <dbReference type="Proteomes" id="UP000631535"/>
    </source>
</evidence>